<dbReference type="GO" id="GO:0000155">
    <property type="term" value="F:phosphorelay sensor kinase activity"/>
    <property type="evidence" value="ECO:0007669"/>
    <property type="project" value="InterPro"/>
</dbReference>
<evidence type="ECO:0000259" key="6">
    <source>
        <dbReference type="PROSITE" id="PS50110"/>
    </source>
</evidence>
<evidence type="ECO:0000259" key="5">
    <source>
        <dbReference type="PROSITE" id="PS50109"/>
    </source>
</evidence>
<dbReference type="EC" id="2.7.13.3" evidence="2"/>
<feature type="domain" description="Response regulatory" evidence="6">
    <location>
        <begin position="441"/>
        <end position="560"/>
    </location>
</feature>
<dbReference type="Gene3D" id="1.10.287.130">
    <property type="match status" value="1"/>
</dbReference>
<organism evidence="9 10">
    <name type="scientific">Paracidovorax valerianellae</name>
    <dbReference type="NCBI Taxonomy" id="187868"/>
    <lineage>
        <taxon>Bacteria</taxon>
        <taxon>Pseudomonadati</taxon>
        <taxon>Pseudomonadota</taxon>
        <taxon>Betaproteobacteria</taxon>
        <taxon>Burkholderiales</taxon>
        <taxon>Comamonadaceae</taxon>
        <taxon>Paracidovorax</taxon>
    </lineage>
</organism>
<dbReference type="InterPro" id="IPR001610">
    <property type="entry name" value="PAC"/>
</dbReference>
<dbReference type="SUPFAM" id="SSF55785">
    <property type="entry name" value="PYP-like sensor domain (PAS domain)"/>
    <property type="match status" value="1"/>
</dbReference>
<accession>A0A1G6NPN1</accession>
<evidence type="ECO:0000313" key="10">
    <source>
        <dbReference type="Proteomes" id="UP000198781"/>
    </source>
</evidence>
<evidence type="ECO:0000256" key="3">
    <source>
        <dbReference type="ARBA" id="ARBA00022553"/>
    </source>
</evidence>
<dbReference type="Gene3D" id="3.30.450.20">
    <property type="entry name" value="PAS domain"/>
    <property type="match status" value="1"/>
</dbReference>
<dbReference type="SMART" id="SM00388">
    <property type="entry name" value="HisKA"/>
    <property type="match status" value="1"/>
</dbReference>
<dbReference type="PANTHER" id="PTHR43065:SF42">
    <property type="entry name" value="TWO-COMPONENT SENSOR PPRA"/>
    <property type="match status" value="1"/>
</dbReference>
<dbReference type="STRING" id="187868.SAMN05192589_10316"/>
<dbReference type="SUPFAM" id="SSF55874">
    <property type="entry name" value="ATPase domain of HSP90 chaperone/DNA topoisomerase II/histidine kinase"/>
    <property type="match status" value="1"/>
</dbReference>
<evidence type="ECO:0000313" key="9">
    <source>
        <dbReference type="EMBL" id="SDC69688.1"/>
    </source>
</evidence>
<dbReference type="PROSITE" id="PS50109">
    <property type="entry name" value="HIS_KIN"/>
    <property type="match status" value="1"/>
</dbReference>
<dbReference type="SUPFAM" id="SSF52172">
    <property type="entry name" value="CheY-like"/>
    <property type="match status" value="1"/>
</dbReference>
<dbReference type="SMART" id="SM00086">
    <property type="entry name" value="PAC"/>
    <property type="match status" value="1"/>
</dbReference>
<gene>
    <name evidence="9" type="ORF">SAMN05192589_10316</name>
</gene>
<dbReference type="InterPro" id="IPR035965">
    <property type="entry name" value="PAS-like_dom_sf"/>
</dbReference>
<dbReference type="InterPro" id="IPR011006">
    <property type="entry name" value="CheY-like_superfamily"/>
</dbReference>
<dbReference type="InterPro" id="IPR003594">
    <property type="entry name" value="HATPase_dom"/>
</dbReference>
<dbReference type="InterPro" id="IPR001789">
    <property type="entry name" value="Sig_transdc_resp-reg_receiver"/>
</dbReference>
<dbReference type="NCBIfam" id="TIGR00229">
    <property type="entry name" value="sensory_box"/>
    <property type="match status" value="1"/>
</dbReference>
<evidence type="ECO:0000259" key="8">
    <source>
        <dbReference type="PROSITE" id="PS50113"/>
    </source>
</evidence>
<dbReference type="Proteomes" id="UP000198781">
    <property type="component" value="Unassembled WGS sequence"/>
</dbReference>
<dbReference type="NCBIfam" id="NF010076">
    <property type="entry name" value="PRK13557.1"/>
    <property type="match status" value="1"/>
</dbReference>
<comment type="catalytic activity">
    <reaction evidence="1">
        <text>ATP + protein L-histidine = ADP + protein N-phospho-L-histidine.</text>
        <dbReference type="EC" id="2.7.13.3"/>
    </reaction>
</comment>
<evidence type="ECO:0000259" key="7">
    <source>
        <dbReference type="PROSITE" id="PS50112"/>
    </source>
</evidence>
<dbReference type="EMBL" id="FMZC01000003">
    <property type="protein sequence ID" value="SDC69688.1"/>
    <property type="molecule type" value="Genomic_DNA"/>
</dbReference>
<dbReference type="SMART" id="SM00387">
    <property type="entry name" value="HATPase_c"/>
    <property type="match status" value="1"/>
</dbReference>
<reference evidence="9 10" key="1">
    <citation type="submission" date="2016-10" db="EMBL/GenBank/DDBJ databases">
        <authorList>
            <person name="de Groot N.N."/>
        </authorList>
    </citation>
    <scope>NUCLEOTIDE SEQUENCE [LARGE SCALE GENOMIC DNA]</scope>
    <source>
        <strain evidence="9 10">DSM 16619</strain>
    </source>
</reference>
<keyword evidence="10" id="KW-1185">Reference proteome</keyword>
<proteinExistence type="predicted"/>
<dbReference type="InterPro" id="IPR036890">
    <property type="entry name" value="HATPase_C_sf"/>
</dbReference>
<name>A0A1G6NPN1_9BURK</name>
<dbReference type="Gene3D" id="3.40.50.2300">
    <property type="match status" value="1"/>
</dbReference>
<dbReference type="SUPFAM" id="SSF47384">
    <property type="entry name" value="Homodimeric domain of signal transducing histidine kinase"/>
    <property type="match status" value="1"/>
</dbReference>
<dbReference type="PRINTS" id="PR00344">
    <property type="entry name" value="BCTRLSENSOR"/>
</dbReference>
<protein>
    <recommendedName>
        <fullName evidence="2">histidine kinase</fullName>
        <ecNumber evidence="2">2.7.13.3</ecNumber>
    </recommendedName>
</protein>
<dbReference type="PROSITE" id="PS50113">
    <property type="entry name" value="PAC"/>
    <property type="match status" value="1"/>
</dbReference>
<dbReference type="PANTHER" id="PTHR43065">
    <property type="entry name" value="SENSOR HISTIDINE KINASE"/>
    <property type="match status" value="1"/>
</dbReference>
<dbReference type="PROSITE" id="PS50112">
    <property type="entry name" value="PAS"/>
    <property type="match status" value="1"/>
</dbReference>
<dbReference type="AlphaFoldDB" id="A0A1G6NPN1"/>
<dbReference type="InterPro" id="IPR005467">
    <property type="entry name" value="His_kinase_dom"/>
</dbReference>
<feature type="domain" description="PAS" evidence="7">
    <location>
        <begin position="52"/>
        <end position="125"/>
    </location>
</feature>
<dbReference type="Pfam" id="PF02518">
    <property type="entry name" value="HATPase_c"/>
    <property type="match status" value="1"/>
</dbReference>
<evidence type="ECO:0000256" key="2">
    <source>
        <dbReference type="ARBA" id="ARBA00012438"/>
    </source>
</evidence>
<evidence type="ECO:0000256" key="4">
    <source>
        <dbReference type="PROSITE-ProRule" id="PRU00169"/>
    </source>
</evidence>
<feature type="domain" description="Histidine kinase" evidence="5">
    <location>
        <begin position="193"/>
        <end position="420"/>
    </location>
</feature>
<dbReference type="InterPro" id="IPR004358">
    <property type="entry name" value="Sig_transdc_His_kin-like_C"/>
</dbReference>
<dbReference type="CDD" id="cd00130">
    <property type="entry name" value="PAS"/>
    <property type="match status" value="1"/>
</dbReference>
<dbReference type="InterPro" id="IPR003661">
    <property type="entry name" value="HisK_dim/P_dom"/>
</dbReference>
<dbReference type="Pfam" id="PF13426">
    <property type="entry name" value="PAS_9"/>
    <property type="match status" value="1"/>
</dbReference>
<dbReference type="Gene3D" id="3.30.565.10">
    <property type="entry name" value="Histidine kinase-like ATPase, C-terminal domain"/>
    <property type="match status" value="1"/>
</dbReference>
<dbReference type="Pfam" id="PF00072">
    <property type="entry name" value="Response_reg"/>
    <property type="match status" value="1"/>
</dbReference>
<dbReference type="InterPro" id="IPR000700">
    <property type="entry name" value="PAS-assoc_C"/>
</dbReference>
<feature type="domain" description="PAC" evidence="8">
    <location>
        <begin position="126"/>
        <end position="180"/>
    </location>
</feature>
<sequence length="568" mass="62172">MRSYTGQAQLACREMEACITIPANMSSEKPPVPGPWQAYVAEGAPNEVSEHKDDIFFAAIETTRMPMLVTDPRQPDNPIVFCNRAFVAMTGYAIEDIMGHNCRFLQGPATDRNTVAAIREAVEQRREISLELLNYRKDGSSFWNALFISPVYNRKGELVYFFASQLDVSRRRDAEEALSQAQKMEALGQLTGGISHDFNNLLQVMSGHLDVMRVKNRNNRLAPQDIDRSIDSIRSAVTKASTLTQQLLAFSRKQKLKGRVVNLNALAKGMATLAERTLGEAIEIEYILGEDLPNCELDTTQLEVAVLNLLLNSRDAMANGGRIRVETKGIDLDAHDGAAFSGLQPGRYATISVTDTGAGIPSEVVSRVMDPFFTTKEEGKGTGLGLSMVYGFAKQSGGAVTIYSEVGMGTTVRMYFPAVHGRTHPELSESFSPKSRGGNEKILVVDDRVEVADLAQAMLEGLGYTVHVAHSAHAALKLVRSLPQDALPDLLFTDVVMPGGLNGYELAREMRKTVAGIHILLTTGFDRDMGSLANVAPTEFEILKKPYRLADLARRVRMVLDGATGTKT</sequence>
<dbReference type="InterPro" id="IPR000014">
    <property type="entry name" value="PAS"/>
</dbReference>
<dbReference type="InterPro" id="IPR036097">
    <property type="entry name" value="HisK_dim/P_sf"/>
</dbReference>
<dbReference type="PROSITE" id="PS50110">
    <property type="entry name" value="RESPONSE_REGULATORY"/>
    <property type="match status" value="1"/>
</dbReference>
<evidence type="ECO:0000256" key="1">
    <source>
        <dbReference type="ARBA" id="ARBA00000085"/>
    </source>
</evidence>
<dbReference type="SMART" id="SM00448">
    <property type="entry name" value="REC"/>
    <property type="match status" value="1"/>
</dbReference>
<keyword evidence="3 4" id="KW-0597">Phosphoprotein</keyword>
<feature type="modified residue" description="4-aspartylphosphate" evidence="4">
    <location>
        <position position="494"/>
    </location>
</feature>
<dbReference type="CDD" id="cd00082">
    <property type="entry name" value="HisKA"/>
    <property type="match status" value="1"/>
</dbReference>
<dbReference type="Pfam" id="PF00512">
    <property type="entry name" value="HisKA"/>
    <property type="match status" value="1"/>
</dbReference>
<dbReference type="SMART" id="SM00091">
    <property type="entry name" value="PAS"/>
    <property type="match status" value="1"/>
</dbReference>